<dbReference type="Proteomes" id="UP000568106">
    <property type="component" value="Unassembled WGS sequence"/>
</dbReference>
<protein>
    <submittedName>
        <fullName evidence="7">Cytochrome c oxidase subunit 4</fullName>
    </submittedName>
</protein>
<dbReference type="InterPro" id="IPR005171">
    <property type="entry name" value="Cyt_c_oxidase_su4_prok"/>
</dbReference>
<dbReference type="InterPro" id="IPR011743">
    <property type="entry name" value="Caa3_sub_IV"/>
</dbReference>
<evidence type="ECO:0000256" key="4">
    <source>
        <dbReference type="ARBA" id="ARBA00022989"/>
    </source>
</evidence>
<keyword evidence="4 6" id="KW-1133">Transmembrane helix</keyword>
<dbReference type="EMBL" id="JACHDY010000005">
    <property type="protein sequence ID" value="MBB5318567.1"/>
    <property type="molecule type" value="Genomic_DNA"/>
</dbReference>
<evidence type="ECO:0000256" key="1">
    <source>
        <dbReference type="ARBA" id="ARBA00004651"/>
    </source>
</evidence>
<proteinExistence type="predicted"/>
<reference evidence="7" key="1">
    <citation type="submission" date="2020-08" db="EMBL/GenBank/DDBJ databases">
        <title>Genomic Encyclopedia of Type Strains, Phase IV (KMG-V): Genome sequencing to study the core and pangenomes of soil and plant-associated prokaryotes.</title>
        <authorList>
            <person name="Whitman W."/>
        </authorList>
    </citation>
    <scope>NUCLEOTIDE SEQUENCE [LARGE SCALE GENOMIC DNA]</scope>
    <source>
        <strain evidence="7">M8UP27</strain>
    </source>
</reference>
<keyword evidence="2" id="KW-1003">Cell membrane</keyword>
<dbReference type="Pfam" id="PF03626">
    <property type="entry name" value="COX4_pro"/>
    <property type="match status" value="1"/>
</dbReference>
<dbReference type="GO" id="GO:0005886">
    <property type="term" value="C:plasma membrane"/>
    <property type="evidence" value="ECO:0007669"/>
    <property type="project" value="UniProtKB-SubCell"/>
</dbReference>
<evidence type="ECO:0000313" key="8">
    <source>
        <dbReference type="Proteomes" id="UP000568106"/>
    </source>
</evidence>
<gene>
    <name evidence="7" type="ORF">HDF09_003266</name>
</gene>
<evidence type="ECO:0000256" key="2">
    <source>
        <dbReference type="ARBA" id="ARBA00022475"/>
    </source>
</evidence>
<keyword evidence="3 6" id="KW-0812">Transmembrane</keyword>
<keyword evidence="5 6" id="KW-0472">Membrane</keyword>
<dbReference type="AlphaFoldDB" id="A0A7W8MSN9"/>
<comment type="subcellular location">
    <subcellularLocation>
        <location evidence="1">Cell membrane</location>
        <topology evidence="1">Multi-pass membrane protein</topology>
    </subcellularLocation>
</comment>
<evidence type="ECO:0000256" key="5">
    <source>
        <dbReference type="ARBA" id="ARBA00023136"/>
    </source>
</evidence>
<feature type="transmembrane region" description="Helical" evidence="6">
    <location>
        <begin position="50"/>
        <end position="71"/>
    </location>
</feature>
<evidence type="ECO:0000313" key="7">
    <source>
        <dbReference type="EMBL" id="MBB5318567.1"/>
    </source>
</evidence>
<feature type="transmembrane region" description="Helical" evidence="6">
    <location>
        <begin position="20"/>
        <end position="44"/>
    </location>
</feature>
<sequence>MSEYHDPSNVINPEHADHHIITPVTYGIVFVTLLVFTGITVGAAYVDLGIFNPVVALAIASFKAVVVILFFMHVKYQSKLIKLTVASGFFTFLVLITMTMSDYISRAWGLW</sequence>
<feature type="transmembrane region" description="Helical" evidence="6">
    <location>
        <begin position="83"/>
        <end position="104"/>
    </location>
</feature>
<accession>A0A7W8MSN9</accession>
<keyword evidence="8" id="KW-1185">Reference proteome</keyword>
<dbReference type="NCBIfam" id="TIGR02229">
    <property type="entry name" value="caa3_sub_IV"/>
    <property type="match status" value="1"/>
</dbReference>
<evidence type="ECO:0000256" key="6">
    <source>
        <dbReference type="SAM" id="Phobius"/>
    </source>
</evidence>
<comment type="caution">
    <text evidence="7">The sequence shown here is derived from an EMBL/GenBank/DDBJ whole genome shotgun (WGS) entry which is preliminary data.</text>
</comment>
<organism evidence="7 8">
    <name type="scientific">Tunturiibacter empetritectus</name>
    <dbReference type="NCBI Taxonomy" id="3069691"/>
    <lineage>
        <taxon>Bacteria</taxon>
        <taxon>Pseudomonadati</taxon>
        <taxon>Acidobacteriota</taxon>
        <taxon>Terriglobia</taxon>
        <taxon>Terriglobales</taxon>
        <taxon>Acidobacteriaceae</taxon>
        <taxon>Tunturiibacter</taxon>
    </lineage>
</organism>
<name>A0A7W8MSN9_9BACT</name>
<evidence type="ECO:0000256" key="3">
    <source>
        <dbReference type="ARBA" id="ARBA00022692"/>
    </source>
</evidence>